<protein>
    <submittedName>
        <fullName evidence="1">(California timema) hypothetical protein</fullName>
    </submittedName>
</protein>
<dbReference type="EMBL" id="OE183998">
    <property type="protein sequence ID" value="CAD7576222.1"/>
    <property type="molecule type" value="Genomic_DNA"/>
</dbReference>
<name>A0A7R9JBP9_TIMCA</name>
<accession>A0A7R9JBP9</accession>
<proteinExistence type="predicted"/>
<reference evidence="1" key="1">
    <citation type="submission" date="2020-11" db="EMBL/GenBank/DDBJ databases">
        <authorList>
            <person name="Tran Van P."/>
        </authorList>
    </citation>
    <scope>NUCLEOTIDE SEQUENCE</scope>
</reference>
<organism evidence="1">
    <name type="scientific">Timema californicum</name>
    <name type="common">California timema</name>
    <name type="synonym">Walking stick</name>
    <dbReference type="NCBI Taxonomy" id="61474"/>
    <lineage>
        <taxon>Eukaryota</taxon>
        <taxon>Metazoa</taxon>
        <taxon>Ecdysozoa</taxon>
        <taxon>Arthropoda</taxon>
        <taxon>Hexapoda</taxon>
        <taxon>Insecta</taxon>
        <taxon>Pterygota</taxon>
        <taxon>Neoptera</taxon>
        <taxon>Polyneoptera</taxon>
        <taxon>Phasmatodea</taxon>
        <taxon>Timematodea</taxon>
        <taxon>Timematoidea</taxon>
        <taxon>Timematidae</taxon>
        <taxon>Timema</taxon>
    </lineage>
</organism>
<sequence length="360" mass="41043">MSGGSCIGTSELQHCCSRSAGSCMMVEGMIRNCFKGILDKRIRKSGSINMTTRSEVVGKEDADKTPPDRQTLTVRFVLEYVTTTKIEKTTVSCSPSEVESYQEEPSRHDVACPTGEIIILAAKRKSAKKHGEAPNIRQIIVFFIGGEHAFLGVVRSSLDCCHEENELIQLEHAFLGVVRSSLDCCHEENELIQLVPHLPYNVTNPTHRYWGWERAQTSFLDGYIECELRTRSPCRNPAINAFSLTHTWCEFGSWTRQIYNIYIEHAFLGVVRSSLDCCHEENELIQLVPHLPYNVTNPTHRYWGWERAQTSFLDGYIECELRTRSPCRNPAINAFSLTHTWCEFGSWTRQVNTAIDHDFE</sequence>
<gene>
    <name evidence="1" type="ORF">TCMB3V08_LOCUS8794</name>
</gene>
<dbReference type="AlphaFoldDB" id="A0A7R9JBP9"/>
<evidence type="ECO:0000313" key="1">
    <source>
        <dbReference type="EMBL" id="CAD7576222.1"/>
    </source>
</evidence>